<dbReference type="PROSITE" id="PS51257">
    <property type="entry name" value="PROKAR_LIPOPROTEIN"/>
    <property type="match status" value="1"/>
</dbReference>
<dbReference type="Gene3D" id="3.30.160.670">
    <property type="match status" value="1"/>
</dbReference>
<comment type="caution">
    <text evidence="2">The sequence shown here is derived from an EMBL/GenBank/DDBJ whole genome shotgun (WGS) entry which is preliminary data.</text>
</comment>
<name>A0ABM9PKB3_9FLAO</name>
<dbReference type="Proteomes" id="UP001497602">
    <property type="component" value="Unassembled WGS sequence"/>
</dbReference>
<dbReference type="InterPro" id="IPR025411">
    <property type="entry name" value="DUF4136"/>
</dbReference>
<organism evidence="2 3">
    <name type="scientific">Tenacibaculum vairaonense</name>
    <dbReference type="NCBI Taxonomy" id="3137860"/>
    <lineage>
        <taxon>Bacteria</taxon>
        <taxon>Pseudomonadati</taxon>
        <taxon>Bacteroidota</taxon>
        <taxon>Flavobacteriia</taxon>
        <taxon>Flavobacteriales</taxon>
        <taxon>Flavobacteriaceae</taxon>
        <taxon>Tenacibaculum</taxon>
    </lineage>
</organism>
<sequence length="173" mass="19608">MKKIALFLILIITAGCSSSRVTYDYDNKTNFSKQQTFGFFDDVGEGLNEFDIKRIRTVIANELRLKGMGLSENPDFYINFFSKQTEDVNRSTIGVGIGGGGNVGFGISGGIPIDNRRITQTLTIDFVKANTDDLFWQGISEHRINEQTTPYKRLNYYRSVINKIFSNYPPNKH</sequence>
<protein>
    <submittedName>
        <fullName evidence="2">DUF4136 domain-containing protein</fullName>
    </submittedName>
</protein>
<dbReference type="EMBL" id="CAXJRC010000011">
    <property type="protein sequence ID" value="CAL2106102.1"/>
    <property type="molecule type" value="Genomic_DNA"/>
</dbReference>
<reference evidence="2 3" key="1">
    <citation type="submission" date="2024-05" db="EMBL/GenBank/DDBJ databases">
        <authorList>
            <person name="Duchaud E."/>
        </authorList>
    </citation>
    <scope>NUCLEOTIDE SEQUENCE [LARGE SCALE GENOMIC DNA]</scope>
    <source>
        <strain evidence="2">Ena-SAMPLE-TAB-13-05-2024-13:56:06:370-140305</strain>
    </source>
</reference>
<gene>
    <name evidence="2" type="ORF">T190115A13A_10258</name>
</gene>
<keyword evidence="3" id="KW-1185">Reference proteome</keyword>
<proteinExistence type="predicted"/>
<evidence type="ECO:0000313" key="3">
    <source>
        <dbReference type="Proteomes" id="UP001497602"/>
    </source>
</evidence>
<dbReference type="Pfam" id="PF13590">
    <property type="entry name" value="DUF4136"/>
    <property type="match status" value="1"/>
</dbReference>
<evidence type="ECO:0000313" key="2">
    <source>
        <dbReference type="EMBL" id="CAL2106102.1"/>
    </source>
</evidence>
<accession>A0ABM9PKB3</accession>
<evidence type="ECO:0000259" key="1">
    <source>
        <dbReference type="Pfam" id="PF13590"/>
    </source>
</evidence>
<dbReference type="RefSeq" id="WP_348737904.1">
    <property type="nucleotide sequence ID" value="NZ_CAXJRC010000011.1"/>
</dbReference>
<feature type="domain" description="DUF4136" evidence="1">
    <location>
        <begin position="21"/>
        <end position="170"/>
    </location>
</feature>